<dbReference type="Proteomes" id="UP001519460">
    <property type="component" value="Unassembled WGS sequence"/>
</dbReference>
<proteinExistence type="predicted"/>
<gene>
    <name evidence="1" type="ORF">BaRGS_00010720</name>
</gene>
<protein>
    <submittedName>
        <fullName evidence="1">Uncharacterized protein</fullName>
    </submittedName>
</protein>
<sequence>MHSTAIQVFGLQQVHPDIPSPWQMAVPMLTTGRAGGRKINAFRTNRRNSPEINDNYSKYGCIPQTGRTACWIKLRHSTFFRPDTHIPQIKAMDLSNHKGDLNTVCNCTHFHHLQYSY</sequence>
<evidence type="ECO:0000313" key="2">
    <source>
        <dbReference type="Proteomes" id="UP001519460"/>
    </source>
</evidence>
<organism evidence="1 2">
    <name type="scientific">Batillaria attramentaria</name>
    <dbReference type="NCBI Taxonomy" id="370345"/>
    <lineage>
        <taxon>Eukaryota</taxon>
        <taxon>Metazoa</taxon>
        <taxon>Spiralia</taxon>
        <taxon>Lophotrochozoa</taxon>
        <taxon>Mollusca</taxon>
        <taxon>Gastropoda</taxon>
        <taxon>Caenogastropoda</taxon>
        <taxon>Sorbeoconcha</taxon>
        <taxon>Cerithioidea</taxon>
        <taxon>Batillariidae</taxon>
        <taxon>Batillaria</taxon>
    </lineage>
</organism>
<name>A0ABD0LGF3_9CAEN</name>
<reference evidence="1 2" key="1">
    <citation type="journal article" date="2023" name="Sci. Data">
        <title>Genome assembly of the Korean intertidal mud-creeper Batillaria attramentaria.</title>
        <authorList>
            <person name="Patra A.K."/>
            <person name="Ho P.T."/>
            <person name="Jun S."/>
            <person name="Lee S.J."/>
            <person name="Kim Y."/>
            <person name="Won Y.J."/>
        </authorList>
    </citation>
    <scope>NUCLEOTIDE SEQUENCE [LARGE SCALE GENOMIC DNA]</scope>
    <source>
        <strain evidence="1">Wonlab-2016</strain>
    </source>
</reference>
<keyword evidence="2" id="KW-1185">Reference proteome</keyword>
<evidence type="ECO:0000313" key="1">
    <source>
        <dbReference type="EMBL" id="KAK7498132.1"/>
    </source>
</evidence>
<dbReference type="EMBL" id="JACVVK020000053">
    <property type="protein sequence ID" value="KAK7498132.1"/>
    <property type="molecule type" value="Genomic_DNA"/>
</dbReference>
<accession>A0ABD0LGF3</accession>
<dbReference type="AlphaFoldDB" id="A0ABD0LGF3"/>
<comment type="caution">
    <text evidence="1">The sequence shown here is derived from an EMBL/GenBank/DDBJ whole genome shotgun (WGS) entry which is preliminary data.</text>
</comment>